<proteinExistence type="predicted"/>
<comment type="caution">
    <text evidence="1">The sequence shown here is derived from an EMBL/GenBank/DDBJ whole genome shotgun (WGS) entry which is preliminary data.</text>
</comment>
<keyword evidence="2" id="KW-1185">Reference proteome</keyword>
<reference evidence="1 2" key="1">
    <citation type="submission" date="2019-03" db="EMBL/GenBank/DDBJ databases">
        <title>Genomic Encyclopedia of Type Strains, Phase IV (KMG-IV): sequencing the most valuable type-strain genomes for metagenomic binning, comparative biology and taxonomic classification.</title>
        <authorList>
            <person name="Goeker M."/>
        </authorList>
    </citation>
    <scope>NUCLEOTIDE SEQUENCE [LARGE SCALE GENOMIC DNA]</scope>
    <source>
        <strain evidence="1 2">DSM 9035</strain>
    </source>
</reference>
<name>A0A4R3M3I2_9HYPH</name>
<dbReference type="PANTHER" id="PTHR10443:SF12">
    <property type="entry name" value="DIPEPTIDASE"/>
    <property type="match status" value="1"/>
</dbReference>
<dbReference type="OrthoDB" id="9804920at2"/>
<protein>
    <submittedName>
        <fullName evidence="1">Membrane dipeptidase</fullName>
    </submittedName>
</protein>
<sequence>MTQLHDDVTVIDGLIISRWSRAVFEAMRAGGLTAANCTCCVWENSRDTLFNIAQWKRWFVEHGDIIMQVRSAADIRRAKAEGKVGILLGWQNTSAIEDRLDALALFKDLGVSVVQLTYNTQNLVGSGCWEETDGGLSGFGREVVTEMNRLGMLVDLSHVGPNTTRQAILHSARPCTYSHVAPRGLFDHPRNKTDAELRFIVEHGGFVGLATYPPFLKTGADTTLADCVALFDYMIDICGAGNVGIGTDFTQGQDEGFFDWLRHDKGYARRMVPNKGTAPTVKGFETLAGYGGLTRAMQEAGWPEARIRGVMGENWLRFLEAALEPSGAPLPGDWRAA</sequence>
<organism evidence="1 2">
    <name type="scientific">Aquabacter spiritensis</name>
    <dbReference type="NCBI Taxonomy" id="933073"/>
    <lineage>
        <taxon>Bacteria</taxon>
        <taxon>Pseudomonadati</taxon>
        <taxon>Pseudomonadota</taxon>
        <taxon>Alphaproteobacteria</taxon>
        <taxon>Hyphomicrobiales</taxon>
        <taxon>Xanthobacteraceae</taxon>
        <taxon>Aquabacter</taxon>
    </lineage>
</organism>
<dbReference type="EMBL" id="SMAI01000001">
    <property type="protein sequence ID" value="TCT07804.1"/>
    <property type="molecule type" value="Genomic_DNA"/>
</dbReference>
<dbReference type="PROSITE" id="PS51365">
    <property type="entry name" value="RENAL_DIPEPTIDASE_2"/>
    <property type="match status" value="1"/>
</dbReference>
<dbReference type="AlphaFoldDB" id="A0A4R3M3I2"/>
<accession>A0A4R3M3I2</accession>
<dbReference type="InterPro" id="IPR008257">
    <property type="entry name" value="Pept_M19"/>
</dbReference>
<dbReference type="GO" id="GO:0070573">
    <property type="term" value="F:metallodipeptidase activity"/>
    <property type="evidence" value="ECO:0007669"/>
    <property type="project" value="InterPro"/>
</dbReference>
<dbReference type="PANTHER" id="PTHR10443">
    <property type="entry name" value="MICROSOMAL DIPEPTIDASE"/>
    <property type="match status" value="1"/>
</dbReference>
<evidence type="ECO:0000313" key="2">
    <source>
        <dbReference type="Proteomes" id="UP000294664"/>
    </source>
</evidence>
<dbReference type="InterPro" id="IPR032466">
    <property type="entry name" value="Metal_Hydrolase"/>
</dbReference>
<dbReference type="GO" id="GO:0006508">
    <property type="term" value="P:proteolysis"/>
    <property type="evidence" value="ECO:0007669"/>
    <property type="project" value="InterPro"/>
</dbReference>
<gene>
    <name evidence="1" type="ORF">EDC64_101323</name>
</gene>
<dbReference type="SUPFAM" id="SSF51556">
    <property type="entry name" value="Metallo-dependent hydrolases"/>
    <property type="match status" value="1"/>
</dbReference>
<dbReference type="RefSeq" id="WP_132029082.1">
    <property type="nucleotide sequence ID" value="NZ_SMAI01000001.1"/>
</dbReference>
<evidence type="ECO:0000313" key="1">
    <source>
        <dbReference type="EMBL" id="TCT07804.1"/>
    </source>
</evidence>
<dbReference type="Pfam" id="PF01244">
    <property type="entry name" value="Peptidase_M19"/>
    <property type="match status" value="1"/>
</dbReference>
<dbReference type="Proteomes" id="UP000294664">
    <property type="component" value="Unassembled WGS sequence"/>
</dbReference>
<dbReference type="Gene3D" id="3.20.20.140">
    <property type="entry name" value="Metal-dependent hydrolases"/>
    <property type="match status" value="1"/>
</dbReference>